<dbReference type="Proteomes" id="UP000183995">
    <property type="component" value="Unassembled WGS sequence"/>
</dbReference>
<name>A0A1M5YDJ3_9FIRM</name>
<proteinExistence type="predicted"/>
<dbReference type="InterPro" id="IPR054055">
    <property type="entry name" value="YpzH"/>
</dbReference>
<dbReference type="EMBL" id="FQXV01000008">
    <property type="protein sequence ID" value="SHI09573.1"/>
    <property type="molecule type" value="Genomic_DNA"/>
</dbReference>
<keyword evidence="2" id="KW-1185">Reference proteome</keyword>
<dbReference type="RefSeq" id="WP_073079184.1">
    <property type="nucleotide sequence ID" value="NZ_FQXV01000008.1"/>
</dbReference>
<evidence type="ECO:0000313" key="2">
    <source>
        <dbReference type="Proteomes" id="UP000183995"/>
    </source>
</evidence>
<organism evidence="1 2">
    <name type="scientific">Sporobacter termitidis DSM 10068</name>
    <dbReference type="NCBI Taxonomy" id="1123282"/>
    <lineage>
        <taxon>Bacteria</taxon>
        <taxon>Bacillati</taxon>
        <taxon>Bacillota</taxon>
        <taxon>Clostridia</taxon>
        <taxon>Eubacteriales</taxon>
        <taxon>Oscillospiraceae</taxon>
        <taxon>Sporobacter</taxon>
    </lineage>
</organism>
<dbReference type="AlphaFoldDB" id="A0A1M5YDJ3"/>
<dbReference type="STRING" id="1123282.SAMN02745823_02361"/>
<reference evidence="1 2" key="1">
    <citation type="submission" date="2016-11" db="EMBL/GenBank/DDBJ databases">
        <authorList>
            <person name="Jaros S."/>
            <person name="Januszkiewicz K."/>
            <person name="Wedrychowicz H."/>
        </authorList>
    </citation>
    <scope>NUCLEOTIDE SEQUENCE [LARGE SCALE GENOMIC DNA]</scope>
    <source>
        <strain evidence="1 2">DSM 10068</strain>
    </source>
</reference>
<accession>A0A1M5YDJ3</accession>
<protein>
    <submittedName>
        <fullName evidence="1">Uncharacterized protein</fullName>
    </submittedName>
</protein>
<dbReference type="OrthoDB" id="2053805at2"/>
<gene>
    <name evidence="1" type="ORF">SAMN02745823_02361</name>
</gene>
<dbReference type="Pfam" id="PF21835">
    <property type="entry name" value="YIEGIA_cap"/>
    <property type="match status" value="1"/>
</dbReference>
<sequence>MSKNILVYITADENRVLGGDPLTLLSTDPEETKRLTVELGRALKADVVQLKNGDYLLIGS</sequence>
<evidence type="ECO:0000313" key="1">
    <source>
        <dbReference type="EMBL" id="SHI09573.1"/>
    </source>
</evidence>